<keyword evidence="1 3" id="KW-0732">Signal</keyword>
<dbReference type="InterPro" id="IPR015943">
    <property type="entry name" value="WD40/YVTN_repeat-like_dom_sf"/>
</dbReference>
<evidence type="ECO:0000259" key="4">
    <source>
        <dbReference type="Pfam" id="PF18962"/>
    </source>
</evidence>
<evidence type="ECO:0000256" key="1">
    <source>
        <dbReference type="ARBA" id="ARBA00022729"/>
    </source>
</evidence>
<dbReference type="SUPFAM" id="SSF110296">
    <property type="entry name" value="Oligoxyloglucan reducing end-specific cellobiohydrolase"/>
    <property type="match status" value="1"/>
</dbReference>
<dbReference type="NCBIfam" id="TIGR04183">
    <property type="entry name" value="Por_Secre_tail"/>
    <property type="match status" value="1"/>
</dbReference>
<dbReference type="RefSeq" id="WP_181886553.1">
    <property type="nucleotide sequence ID" value="NZ_CP059472.1"/>
</dbReference>
<evidence type="ECO:0000313" key="5">
    <source>
        <dbReference type="EMBL" id="MBA5246473.1"/>
    </source>
</evidence>
<organism evidence="6 7">
    <name type="scientific">Marnyiella aurantia</name>
    <dbReference type="NCBI Taxonomy" id="2758037"/>
    <lineage>
        <taxon>Bacteria</taxon>
        <taxon>Pseudomonadati</taxon>
        <taxon>Bacteroidota</taxon>
        <taxon>Flavobacteriia</taxon>
        <taxon>Flavobacteriales</taxon>
        <taxon>Weeksellaceae</taxon>
        <taxon>Marnyiella</taxon>
    </lineage>
</organism>
<dbReference type="Proteomes" id="UP000539710">
    <property type="component" value="Unassembled WGS sequence"/>
</dbReference>
<feature type="domain" description="Secretion system C-terminal sorting" evidence="4">
    <location>
        <begin position="402"/>
        <end position="468"/>
    </location>
</feature>
<gene>
    <name evidence="6" type="ORF">H1R16_10730</name>
    <name evidence="5" type="ORF">H2507_04735</name>
</gene>
<dbReference type="KEGG" id="cbau:H1R16_10730"/>
<reference evidence="8" key="2">
    <citation type="submission" date="2020-07" db="EMBL/GenBank/DDBJ databases">
        <title>Flavobacterium sp. xlx-214.</title>
        <authorList>
            <person name="Yang C."/>
        </authorList>
    </citation>
    <scope>NUCLEOTIDE SEQUENCE [LARGE SCALE GENOMIC DNA]</scope>
    <source>
        <strain evidence="8">CX-624</strain>
    </source>
</reference>
<dbReference type="InterPro" id="IPR026444">
    <property type="entry name" value="Secre_tail"/>
</dbReference>
<evidence type="ECO:0000313" key="6">
    <source>
        <dbReference type="EMBL" id="QMS98161.1"/>
    </source>
</evidence>
<evidence type="ECO:0000256" key="3">
    <source>
        <dbReference type="SAM" id="SignalP"/>
    </source>
</evidence>
<feature type="region of interest" description="Disordered" evidence="2">
    <location>
        <begin position="358"/>
        <end position="395"/>
    </location>
</feature>
<evidence type="ECO:0000256" key="2">
    <source>
        <dbReference type="SAM" id="MobiDB-lite"/>
    </source>
</evidence>
<dbReference type="AlphaFoldDB" id="A0A7D7QEG8"/>
<dbReference type="Pfam" id="PF02012">
    <property type="entry name" value="BNR"/>
    <property type="match status" value="1"/>
</dbReference>
<dbReference type="InterPro" id="IPR002860">
    <property type="entry name" value="BNR_rpt"/>
</dbReference>
<reference evidence="6 7" key="1">
    <citation type="submission" date="2020-07" db="EMBL/GenBank/DDBJ databases">
        <title>Chryseobacterium sp.cx-624.</title>
        <authorList>
            <person name="Yang C."/>
        </authorList>
    </citation>
    <scope>NUCLEOTIDE SEQUENCE [LARGE SCALE GENOMIC DNA]</scope>
    <source>
        <strain evidence="7">cx-624</strain>
        <strain evidence="6">Cx-624</strain>
    </source>
</reference>
<feature type="chain" id="PRO_5044656307" evidence="3">
    <location>
        <begin position="21"/>
        <end position="470"/>
    </location>
</feature>
<dbReference type="Gene3D" id="2.130.10.10">
    <property type="entry name" value="YVTN repeat-like/Quinoprotein amine dehydrogenase"/>
    <property type="match status" value="2"/>
</dbReference>
<keyword evidence="8" id="KW-1185">Reference proteome</keyword>
<reference evidence="5" key="3">
    <citation type="submission" date="2020-07" db="EMBL/GenBank/DDBJ databases">
        <authorList>
            <person name="Yang C."/>
        </authorList>
    </citation>
    <scope>NUCLEOTIDE SEQUENCE</scope>
    <source>
        <strain evidence="5">Cx-624</strain>
    </source>
</reference>
<feature type="compositionally biased region" description="Gly residues" evidence="2">
    <location>
        <begin position="373"/>
        <end position="385"/>
    </location>
</feature>
<feature type="signal peptide" evidence="3">
    <location>
        <begin position="1"/>
        <end position="20"/>
    </location>
</feature>
<dbReference type="EMBL" id="CP059472">
    <property type="protein sequence ID" value="QMS98161.1"/>
    <property type="molecule type" value="Genomic_DNA"/>
</dbReference>
<name>A0A7D7QEG8_9FLAO</name>
<evidence type="ECO:0000313" key="8">
    <source>
        <dbReference type="Proteomes" id="UP000539710"/>
    </source>
</evidence>
<evidence type="ECO:0000313" key="7">
    <source>
        <dbReference type="Proteomes" id="UP000515349"/>
    </source>
</evidence>
<protein>
    <submittedName>
        <fullName evidence="6">T9SS type A sorting domain-containing protein</fullName>
    </submittedName>
</protein>
<proteinExistence type="predicted"/>
<dbReference type="EMBL" id="JACEUX010000001">
    <property type="protein sequence ID" value="MBA5246473.1"/>
    <property type="molecule type" value="Genomic_DNA"/>
</dbReference>
<sequence length="470" mass="51667">MIKKLLSLFLFSVMTSSSYAQFHWLHMNTVYPATAANATINYSIADQQVVWACHWNDQGKVAFTKTTDGGATWQAVPNLQNYSDQFFAVSDLHAVSENLAYMGTRYQLNTGKGRLYKTQNGGQSWTVIKEFQTILTYVHFWDANTGIVVCYPDNSPNSSKKIEIFRTADGGVTWVAKGGALLTSSKPNQIPRYIHDDLGDSFWFGSSEGEMIRTNDRGVTWTVTQTLYDSSHYEFGTKSLGHFQITGANSALYTNYNDGKLYKTTDGFATEQYVGNPGFGQQTYLEKIPNTDILLATGASYGPTSSRGSKYSTDGGVTWHLISNVGRAFPRSAGLNMTIAHGWDGTGGNDDYWRIVKLGGGLPTSPGTPGNPGTPGGPGTPGQPGTGPANPPTTPAEFHFGIYPIPTVDYLYFNSERTNVDYTIWDSAGRLILKGNTLEGKVDVSYFQKGVYHIKVLYEGQEIIKKFIKK</sequence>
<dbReference type="Pfam" id="PF18962">
    <property type="entry name" value="Por_Secre_tail"/>
    <property type="match status" value="1"/>
</dbReference>
<dbReference type="Proteomes" id="UP000515349">
    <property type="component" value="Chromosome"/>
</dbReference>
<accession>A0A7D7QEG8</accession>